<feature type="compositionally biased region" description="Basic residues" evidence="1">
    <location>
        <begin position="151"/>
        <end position="164"/>
    </location>
</feature>
<dbReference type="PANTHER" id="PTHR14580">
    <property type="entry name" value="MULTIPLE MYELOMA TUMOR-ASSOCIATED PROTEIN 2 FAMILY MEMBER"/>
    <property type="match status" value="1"/>
</dbReference>
<name>A0A8J5HAA1_ZINOF</name>
<accession>A0A8J5HAA1</accession>
<feature type="compositionally biased region" description="Basic and acidic residues" evidence="1">
    <location>
        <begin position="107"/>
        <end position="131"/>
    </location>
</feature>
<evidence type="ECO:0000256" key="1">
    <source>
        <dbReference type="SAM" id="MobiDB-lite"/>
    </source>
</evidence>
<feature type="compositionally biased region" description="Polar residues" evidence="1">
    <location>
        <begin position="78"/>
        <end position="88"/>
    </location>
</feature>
<dbReference type="Proteomes" id="UP000734854">
    <property type="component" value="Unassembled WGS sequence"/>
</dbReference>
<sequence length="164" mass="19384">MDSIREEIKRIKEDEEQAMREVLGLAPKRASRPQGNRLDKHEYTELVKRGSTADDLGAQHAEAIMVQGLGLYKAPRNQPESSTLQRTFNESDEDQSMDTCRKRRRREERDERRHRSSNDEPRHEEGKDREGNHRKHHEKKRSNDSDDKRIHQSRHKGKSRHDSD</sequence>
<dbReference type="EMBL" id="JACMSC010000008">
    <property type="protein sequence ID" value="KAG6512970.1"/>
    <property type="molecule type" value="Genomic_DNA"/>
</dbReference>
<feature type="region of interest" description="Disordered" evidence="1">
    <location>
        <begin position="74"/>
        <end position="164"/>
    </location>
</feature>
<evidence type="ECO:0000313" key="2">
    <source>
        <dbReference type="EMBL" id="KAG6512970.1"/>
    </source>
</evidence>
<dbReference type="PANTHER" id="PTHR14580:SF0">
    <property type="entry name" value="MULTIPLE MYELOMA TUMOR-ASSOCIATED PROTEIN 2"/>
    <property type="match status" value="1"/>
</dbReference>
<evidence type="ECO:0000313" key="3">
    <source>
        <dbReference type="Proteomes" id="UP000734854"/>
    </source>
</evidence>
<dbReference type="InterPro" id="IPR039207">
    <property type="entry name" value="MMTAG2-like"/>
</dbReference>
<comment type="caution">
    <text evidence="2">The sequence shown here is derived from an EMBL/GenBank/DDBJ whole genome shotgun (WGS) entry which is preliminary data.</text>
</comment>
<dbReference type="AlphaFoldDB" id="A0A8J5HAA1"/>
<feature type="compositionally biased region" description="Basic and acidic residues" evidence="1">
    <location>
        <begin position="141"/>
        <end position="150"/>
    </location>
</feature>
<organism evidence="2 3">
    <name type="scientific">Zingiber officinale</name>
    <name type="common">Ginger</name>
    <name type="synonym">Amomum zingiber</name>
    <dbReference type="NCBI Taxonomy" id="94328"/>
    <lineage>
        <taxon>Eukaryota</taxon>
        <taxon>Viridiplantae</taxon>
        <taxon>Streptophyta</taxon>
        <taxon>Embryophyta</taxon>
        <taxon>Tracheophyta</taxon>
        <taxon>Spermatophyta</taxon>
        <taxon>Magnoliopsida</taxon>
        <taxon>Liliopsida</taxon>
        <taxon>Zingiberales</taxon>
        <taxon>Zingiberaceae</taxon>
        <taxon>Zingiber</taxon>
    </lineage>
</organism>
<proteinExistence type="predicted"/>
<protein>
    <submittedName>
        <fullName evidence="2">Uncharacterized protein</fullName>
    </submittedName>
</protein>
<keyword evidence="3" id="KW-1185">Reference proteome</keyword>
<reference evidence="2 3" key="1">
    <citation type="submission" date="2020-08" db="EMBL/GenBank/DDBJ databases">
        <title>Plant Genome Project.</title>
        <authorList>
            <person name="Zhang R.-G."/>
        </authorList>
    </citation>
    <scope>NUCLEOTIDE SEQUENCE [LARGE SCALE GENOMIC DNA]</scope>
    <source>
        <tissue evidence="2">Rhizome</tissue>
    </source>
</reference>
<gene>
    <name evidence="2" type="ORF">ZIOFF_031109</name>
</gene>